<keyword evidence="4" id="KW-1185">Reference proteome</keyword>
<evidence type="ECO:0008006" key="5">
    <source>
        <dbReference type="Google" id="ProtNLM"/>
    </source>
</evidence>
<feature type="non-terminal residue" evidence="3">
    <location>
        <position position="293"/>
    </location>
</feature>
<feature type="compositionally biased region" description="Basic and acidic residues" evidence="2">
    <location>
        <begin position="11"/>
        <end position="30"/>
    </location>
</feature>
<dbReference type="Gene3D" id="1.20.1270.60">
    <property type="entry name" value="Arfaptin homology (AH) domain/BAR domain"/>
    <property type="match status" value="1"/>
</dbReference>
<keyword evidence="1" id="KW-0175">Coiled coil</keyword>
<evidence type="ECO:0000256" key="1">
    <source>
        <dbReference type="SAM" id="Coils"/>
    </source>
</evidence>
<feature type="coiled-coil region" evidence="1">
    <location>
        <begin position="173"/>
        <end position="207"/>
    </location>
</feature>
<dbReference type="PANTHER" id="PTHR38148:SF3">
    <property type="entry name" value="BAR DOMAIN-CONTAINING PROTEIN"/>
    <property type="match status" value="1"/>
</dbReference>
<dbReference type="PANTHER" id="PTHR38148">
    <property type="entry name" value="BAR DOMAIN-CONTAINING PROTEIN"/>
    <property type="match status" value="1"/>
</dbReference>
<evidence type="ECO:0000313" key="3">
    <source>
        <dbReference type="EMBL" id="EPY24152.1"/>
    </source>
</evidence>
<evidence type="ECO:0000313" key="4">
    <source>
        <dbReference type="Proteomes" id="UP000015354"/>
    </source>
</evidence>
<comment type="caution">
    <text evidence="3">The sequence shown here is derived from an EMBL/GenBank/DDBJ whole genome shotgun (WGS) entry which is preliminary data.</text>
</comment>
<dbReference type="Proteomes" id="UP000015354">
    <property type="component" value="Unassembled WGS sequence"/>
</dbReference>
<sequence>MTTALNKLRKTLTEPDHANKTAFRDYDDERKSRDVERLHSAMQHFSEAVTNGMIAMKEVASAFEAVGQSFTEMTIGGLPAPSAGVLGNSVNLGEGEGLEEADDAGHLAVNYAVSTTSTKLPDETTSQVRRLARLFAEEARKMNEGSPFQSFNAGVHRDVIKRVLPVTEHLKGIDAVERDCAQHLQRYNKLKTEVEQIERRYARKGKSFVDSKSHKKCSAKRDAAWQAYRAKKDKFTEAFDLLTEVNDHTAAQVIHRYLSLNNEYLRQMTESISKILPAMEEAYPLNSEYSTIQ</sequence>
<dbReference type="InterPro" id="IPR027267">
    <property type="entry name" value="AH/BAR_dom_sf"/>
</dbReference>
<protein>
    <recommendedName>
        <fullName evidence="5">BAR domain-containing protein</fullName>
    </recommendedName>
</protein>
<organism evidence="3 4">
    <name type="scientific">Strigomonas culicis</name>
    <dbReference type="NCBI Taxonomy" id="28005"/>
    <lineage>
        <taxon>Eukaryota</taxon>
        <taxon>Discoba</taxon>
        <taxon>Euglenozoa</taxon>
        <taxon>Kinetoplastea</taxon>
        <taxon>Metakinetoplastina</taxon>
        <taxon>Trypanosomatida</taxon>
        <taxon>Trypanosomatidae</taxon>
        <taxon>Strigomonadinae</taxon>
        <taxon>Strigomonas</taxon>
    </lineage>
</organism>
<gene>
    <name evidence="3" type="ORF">STCU_07318</name>
</gene>
<proteinExistence type="predicted"/>
<reference evidence="3 4" key="1">
    <citation type="journal article" date="2013" name="PLoS ONE">
        <title>Predicting the Proteins of Angomonas deanei, Strigomonas culicis and Their Respective Endosymbionts Reveals New Aspects of the Trypanosomatidae Family.</title>
        <authorList>
            <person name="Motta M.C."/>
            <person name="Martins A.C."/>
            <person name="de Souza S.S."/>
            <person name="Catta-Preta C.M."/>
            <person name="Silva R."/>
            <person name="Klein C.C."/>
            <person name="de Almeida L.G."/>
            <person name="de Lima Cunha O."/>
            <person name="Ciapina L.P."/>
            <person name="Brocchi M."/>
            <person name="Colabardini A.C."/>
            <person name="de Araujo Lima B."/>
            <person name="Machado C.R."/>
            <person name="de Almeida Soares C.M."/>
            <person name="Probst C.M."/>
            <person name="de Menezes C.B."/>
            <person name="Thompson C.E."/>
            <person name="Bartholomeu D.C."/>
            <person name="Gradia D.F."/>
            <person name="Pavoni D.P."/>
            <person name="Grisard E.C."/>
            <person name="Fantinatti-Garboggini F."/>
            <person name="Marchini F.K."/>
            <person name="Rodrigues-Luiz G.F."/>
            <person name="Wagner G."/>
            <person name="Goldman G.H."/>
            <person name="Fietto J.L."/>
            <person name="Elias M.C."/>
            <person name="Goldman M.H."/>
            <person name="Sagot M.F."/>
            <person name="Pereira M."/>
            <person name="Stoco P.H."/>
            <person name="de Mendonca-Neto R.P."/>
            <person name="Teixeira S.M."/>
            <person name="Maciel T.E."/>
            <person name="de Oliveira Mendes T.A."/>
            <person name="Urmenyi T.P."/>
            <person name="de Souza W."/>
            <person name="Schenkman S."/>
            <person name="de Vasconcelos A.T."/>
        </authorList>
    </citation>
    <scope>NUCLEOTIDE SEQUENCE [LARGE SCALE GENOMIC DNA]</scope>
</reference>
<evidence type="ECO:0000256" key="2">
    <source>
        <dbReference type="SAM" id="MobiDB-lite"/>
    </source>
</evidence>
<dbReference type="EMBL" id="ATMH01007318">
    <property type="protein sequence ID" value="EPY24152.1"/>
    <property type="molecule type" value="Genomic_DNA"/>
</dbReference>
<feature type="region of interest" description="Disordered" evidence="2">
    <location>
        <begin position="1"/>
        <end position="30"/>
    </location>
</feature>
<name>S9U088_9TRYP</name>
<dbReference type="AlphaFoldDB" id="S9U088"/>
<dbReference type="OrthoDB" id="259421at2759"/>
<accession>S9U088</accession>
<dbReference type="SUPFAM" id="SSF103657">
    <property type="entry name" value="BAR/IMD domain-like"/>
    <property type="match status" value="1"/>
</dbReference>